<dbReference type="Pfam" id="PF08279">
    <property type="entry name" value="HTH_11"/>
    <property type="match status" value="1"/>
</dbReference>
<dbReference type="CDD" id="cd05568">
    <property type="entry name" value="PTS_IIB_bgl_like"/>
    <property type="match status" value="1"/>
</dbReference>
<evidence type="ECO:0000259" key="6">
    <source>
        <dbReference type="PROSITE" id="PS51099"/>
    </source>
</evidence>
<accession>A0A074JHR6</accession>
<dbReference type="PANTHER" id="PTHR30185">
    <property type="entry name" value="CRYPTIC BETA-GLUCOSIDE BGL OPERON ANTITERMINATOR"/>
    <property type="match status" value="1"/>
</dbReference>
<evidence type="ECO:0000313" key="8">
    <source>
        <dbReference type="EMBL" id="KEO46831.1"/>
    </source>
</evidence>
<dbReference type="Proteomes" id="UP000027855">
    <property type="component" value="Unassembled WGS sequence"/>
</dbReference>
<gene>
    <name evidence="8" type="ORF">DL07_00165</name>
</gene>
<dbReference type="Gene3D" id="3.40.930.10">
    <property type="entry name" value="Mannitol-specific EII, Chain A"/>
    <property type="match status" value="1"/>
</dbReference>
<feature type="domain" description="PTS EIIB type-2" evidence="6">
    <location>
        <begin position="384"/>
        <end position="472"/>
    </location>
</feature>
<evidence type="ECO:0000256" key="1">
    <source>
        <dbReference type="ARBA" id="ARBA00022679"/>
    </source>
</evidence>
<feature type="domain" description="PRD" evidence="7">
    <location>
        <begin position="272"/>
        <end position="378"/>
    </location>
</feature>
<dbReference type="InterPro" id="IPR016152">
    <property type="entry name" value="PTrfase/Anion_transptr"/>
</dbReference>
<evidence type="ECO:0000259" key="5">
    <source>
        <dbReference type="PROSITE" id="PS51094"/>
    </source>
</evidence>
<dbReference type="InterPro" id="IPR036388">
    <property type="entry name" value="WH-like_DNA-bd_sf"/>
</dbReference>
<feature type="domain" description="PTS EIIA type-2" evidence="5">
    <location>
        <begin position="474"/>
        <end position="618"/>
    </location>
</feature>
<dbReference type="Gene3D" id="1.10.10.10">
    <property type="entry name" value="Winged helix-like DNA-binding domain superfamily/Winged helix DNA-binding domain"/>
    <property type="match status" value="1"/>
</dbReference>
<dbReference type="InterPro" id="IPR036390">
    <property type="entry name" value="WH_DNA-bd_sf"/>
</dbReference>
<dbReference type="SUPFAM" id="SSF46785">
    <property type="entry name" value="Winged helix' DNA-binding domain"/>
    <property type="match status" value="1"/>
</dbReference>
<comment type="caution">
    <text evidence="8">The sequence shown here is derived from an EMBL/GenBank/DDBJ whole genome shotgun (WGS) entry which is preliminary data.</text>
</comment>
<reference evidence="8 9" key="1">
    <citation type="submission" date="2014-04" db="EMBL/GenBank/DDBJ databases">
        <title>Variable characteristics of bacteriocin-producing Streptococcus salivarius strains isolated from Malaysian subjects.</title>
        <authorList>
            <person name="Philip K."/>
            <person name="Barbour A."/>
        </authorList>
    </citation>
    <scope>NUCLEOTIDE SEQUENCE [LARGE SCALE GENOMIC DNA]</scope>
    <source>
        <strain evidence="8 9">NU10</strain>
    </source>
</reference>
<evidence type="ECO:0000259" key="7">
    <source>
        <dbReference type="PROSITE" id="PS51372"/>
    </source>
</evidence>
<dbReference type="PROSITE" id="PS51099">
    <property type="entry name" value="PTS_EIIB_TYPE_2"/>
    <property type="match status" value="1"/>
</dbReference>
<keyword evidence="3" id="KW-0805">Transcription regulation</keyword>
<dbReference type="Pfam" id="PF00359">
    <property type="entry name" value="PTS_EIIA_2"/>
    <property type="match status" value="1"/>
</dbReference>
<proteinExistence type="predicted"/>
<sequence length="621" mass="71571">MTLVNRWYNILDKMVSQPTYSLVDMRSELDISLQTLQKSIQQLNDVLAPNIQIISQDDLLMLEVYDYTELERILSGSLKQESDFNSSSKRIAYLLKRLIESTSPLLIDDLAEEVGVSRSTLNKDLKQVKSLAESYSITISGKPNRGLEVLGSELNLRLLYIHQVAPYFEERTLTEATSSFLETLVQDYKIPKETQELLRKTISIMVERIHTSKVLNCPIPYYKNDLTETPLAEKLIYHIEMTYKISLSQFEIDFLCFPFNVRFIDTLSKPSYQSEQVANIFQGIVKKVKETMLVHFDDEELFEEIKSHLGALINRLIFHVQANDIFHGEVQTQYPFAFEMAKIAGEELSAILGSELELSEIGYLALYFEMILRKQNSAVKGSRKQIAVVCTTGRGTAAMIIQQLRRVLGNDVDITQYSEEDFNVELNQDYFAIFTTVPLKYKDSKSPVIQVNHLFDDQWLQEEWQKANAFHQKNLETVSLRFLRLSPQKTYQQYLLNMVAELGKLQMIDKGFIERIIDREKKQSTIFGGGIAFPHTINQGYAKTILMFGKLEEPYQKGDEWIEFIFLVAIPSEIETKMESELLELYDDIFRIAGEPSLKEALRSVETETEFLSFSKSKGVF</sequence>
<dbReference type="Gene3D" id="1.10.1790.10">
    <property type="entry name" value="PRD domain"/>
    <property type="match status" value="1"/>
</dbReference>
<dbReference type="GO" id="GO:0009401">
    <property type="term" value="P:phosphoenolpyruvate-dependent sugar phosphotransferase system"/>
    <property type="evidence" value="ECO:0007669"/>
    <property type="project" value="InterPro"/>
</dbReference>
<dbReference type="GO" id="GO:0006355">
    <property type="term" value="P:regulation of DNA-templated transcription"/>
    <property type="evidence" value="ECO:0007669"/>
    <property type="project" value="InterPro"/>
</dbReference>
<keyword evidence="2" id="KW-0677">Repeat</keyword>
<dbReference type="InterPro" id="IPR013011">
    <property type="entry name" value="PTS_EIIB_2"/>
</dbReference>
<dbReference type="EMBL" id="JJMT01000001">
    <property type="protein sequence ID" value="KEO46831.1"/>
    <property type="molecule type" value="Genomic_DNA"/>
</dbReference>
<evidence type="ECO:0000256" key="2">
    <source>
        <dbReference type="ARBA" id="ARBA00022737"/>
    </source>
</evidence>
<dbReference type="AlphaFoldDB" id="A0A074JHR6"/>
<dbReference type="InterPro" id="IPR036095">
    <property type="entry name" value="PTS_EIIB-like_sf"/>
</dbReference>
<dbReference type="SUPFAM" id="SSF55804">
    <property type="entry name" value="Phoshotransferase/anion transport protein"/>
    <property type="match status" value="1"/>
</dbReference>
<name>A0A074JHR6_STRSL</name>
<keyword evidence="4" id="KW-0804">Transcription</keyword>
<protein>
    <submittedName>
        <fullName evidence="8">Regulator</fullName>
    </submittedName>
</protein>
<dbReference type="InterPro" id="IPR011608">
    <property type="entry name" value="PRD"/>
</dbReference>
<evidence type="ECO:0000256" key="4">
    <source>
        <dbReference type="ARBA" id="ARBA00023163"/>
    </source>
</evidence>
<evidence type="ECO:0000313" key="9">
    <source>
        <dbReference type="Proteomes" id="UP000027855"/>
    </source>
</evidence>
<dbReference type="GO" id="GO:0008982">
    <property type="term" value="F:protein-N(PI)-phosphohistidine-sugar phosphotransferase activity"/>
    <property type="evidence" value="ECO:0007669"/>
    <property type="project" value="InterPro"/>
</dbReference>
<dbReference type="InterPro" id="IPR050661">
    <property type="entry name" value="BglG_antiterminators"/>
</dbReference>
<dbReference type="InterPro" id="IPR036634">
    <property type="entry name" value="PRD_sf"/>
</dbReference>
<keyword evidence="1" id="KW-0808">Transferase</keyword>
<dbReference type="PROSITE" id="PS51094">
    <property type="entry name" value="PTS_EIIA_TYPE_2"/>
    <property type="match status" value="1"/>
</dbReference>
<dbReference type="PROSITE" id="PS51372">
    <property type="entry name" value="PRD_2"/>
    <property type="match status" value="1"/>
</dbReference>
<dbReference type="SUPFAM" id="SSF63520">
    <property type="entry name" value="PTS-regulatory domain, PRD"/>
    <property type="match status" value="1"/>
</dbReference>
<dbReference type="InterPro" id="IPR013196">
    <property type="entry name" value="HTH_11"/>
</dbReference>
<dbReference type="SUPFAM" id="SSF52794">
    <property type="entry name" value="PTS system IIB component-like"/>
    <property type="match status" value="1"/>
</dbReference>
<dbReference type="InterPro" id="IPR002178">
    <property type="entry name" value="PTS_EIIA_type-2_dom"/>
</dbReference>
<evidence type="ECO:0000256" key="3">
    <source>
        <dbReference type="ARBA" id="ARBA00023015"/>
    </source>
</evidence>
<organism evidence="8 9">
    <name type="scientific">Streptococcus salivarius</name>
    <dbReference type="NCBI Taxonomy" id="1304"/>
    <lineage>
        <taxon>Bacteria</taxon>
        <taxon>Bacillati</taxon>
        <taxon>Bacillota</taxon>
        <taxon>Bacilli</taxon>
        <taxon>Lactobacillales</taxon>
        <taxon>Streptococcaceae</taxon>
        <taxon>Streptococcus</taxon>
    </lineage>
</organism>
<dbReference type="Gene3D" id="3.40.50.2300">
    <property type="match status" value="1"/>
</dbReference>
<dbReference type="Pfam" id="PF00874">
    <property type="entry name" value="PRD"/>
    <property type="match status" value="1"/>
</dbReference>
<dbReference type="PANTHER" id="PTHR30185:SF18">
    <property type="entry name" value="TRANSCRIPTIONAL REGULATOR MTLR"/>
    <property type="match status" value="1"/>
</dbReference>